<proteinExistence type="predicted"/>
<organism evidence="2 3">
    <name type="scientific">Colletotrichum destructivum</name>
    <dbReference type="NCBI Taxonomy" id="34406"/>
    <lineage>
        <taxon>Eukaryota</taxon>
        <taxon>Fungi</taxon>
        <taxon>Dikarya</taxon>
        <taxon>Ascomycota</taxon>
        <taxon>Pezizomycotina</taxon>
        <taxon>Sordariomycetes</taxon>
        <taxon>Hypocreomycetidae</taxon>
        <taxon>Glomerellales</taxon>
        <taxon>Glomerellaceae</taxon>
        <taxon>Colletotrichum</taxon>
        <taxon>Colletotrichum destructivum species complex</taxon>
    </lineage>
</organism>
<dbReference type="KEGG" id="cdet:87946122"/>
<dbReference type="Proteomes" id="UP001322277">
    <property type="component" value="Chromosome 6"/>
</dbReference>
<dbReference type="EMBL" id="CP137310">
    <property type="protein sequence ID" value="WQF84605.1"/>
    <property type="molecule type" value="Genomic_DNA"/>
</dbReference>
<gene>
    <name evidence="2" type="ORF">CDEST_09619</name>
</gene>
<evidence type="ECO:0000256" key="1">
    <source>
        <dbReference type="SAM" id="MobiDB-lite"/>
    </source>
</evidence>
<accession>A0AAX4IMF6</accession>
<evidence type="ECO:0000313" key="3">
    <source>
        <dbReference type="Proteomes" id="UP001322277"/>
    </source>
</evidence>
<keyword evidence="3" id="KW-1185">Reference proteome</keyword>
<name>A0AAX4IMF6_9PEZI</name>
<protein>
    <submittedName>
        <fullName evidence="2">Uncharacterized protein</fullName>
    </submittedName>
</protein>
<dbReference type="RefSeq" id="XP_062781829.1">
    <property type="nucleotide sequence ID" value="XM_062925778.1"/>
</dbReference>
<sequence length="276" mass="30347">MILLVVNTKCPDPQAWTNENKSRTLPVSSCYSSSSWSLLAKAPSFWVRRRPDLGRPGGSCDSLLPTVYRPPQVSYASCRPACRATCGKPHFDRGGQLILHSASRELDSQGTSQLVQRFCRKGTADDKRLEMTGTRIDVIVSCNRGSSSFRAFARRSVVFWLIATTIRHGNTTYRPRNTLTGPNGAVRRRYVSLCPSTKADAKSRFDECRKSLPSSRTSVTPSITGWADFPPKSNLSPNADVYSGGQVSAELPSRTVPFSGCQCGRRANPRPKPETS</sequence>
<dbReference type="GeneID" id="87946122"/>
<dbReference type="AlphaFoldDB" id="A0AAX4IMF6"/>
<feature type="region of interest" description="Disordered" evidence="1">
    <location>
        <begin position="251"/>
        <end position="276"/>
    </location>
</feature>
<reference evidence="3" key="1">
    <citation type="journal article" date="2023" name="bioRxiv">
        <title>Complete genome of the Medicago anthracnose fungus, Colletotrichum destructivum, reveals a mini-chromosome-like region within a core chromosome.</title>
        <authorList>
            <person name="Lapalu N."/>
            <person name="Simon A."/>
            <person name="Lu A."/>
            <person name="Plaumann P.-L."/>
            <person name="Amselem J."/>
            <person name="Pigne S."/>
            <person name="Auger A."/>
            <person name="Koch C."/>
            <person name="Dallery J.-F."/>
            <person name="O'Connell R.J."/>
        </authorList>
    </citation>
    <scope>NUCLEOTIDE SEQUENCE [LARGE SCALE GENOMIC DNA]</scope>
    <source>
        <strain evidence="3">CBS 520.97</strain>
    </source>
</reference>
<evidence type="ECO:0000313" key="2">
    <source>
        <dbReference type="EMBL" id="WQF84605.1"/>
    </source>
</evidence>